<accession>A0A4Y2G0A7</accession>
<dbReference type="AlphaFoldDB" id="A0A4Y2G0A7"/>
<reference evidence="1 3" key="1">
    <citation type="journal article" date="2019" name="Sci. Rep.">
        <title>Orb-weaving spider Araneus ventricosus genome elucidates the spidroin gene catalogue.</title>
        <authorList>
            <person name="Kono N."/>
            <person name="Nakamura H."/>
            <person name="Ohtoshi R."/>
            <person name="Moran D.A.P."/>
            <person name="Shinohara A."/>
            <person name="Yoshida Y."/>
            <person name="Fujiwara M."/>
            <person name="Mori M."/>
            <person name="Tomita M."/>
            <person name="Arakawa K."/>
        </authorList>
    </citation>
    <scope>NUCLEOTIDE SEQUENCE [LARGE SCALE GENOMIC DNA]</scope>
</reference>
<keyword evidence="3" id="KW-1185">Reference proteome</keyword>
<evidence type="ECO:0000313" key="1">
    <source>
        <dbReference type="EMBL" id="GBM46115.1"/>
    </source>
</evidence>
<dbReference type="EMBL" id="BGPR01097598">
    <property type="protein sequence ID" value="GBM46115.1"/>
    <property type="molecule type" value="Genomic_DNA"/>
</dbReference>
<evidence type="ECO:0000313" key="3">
    <source>
        <dbReference type="Proteomes" id="UP000499080"/>
    </source>
</evidence>
<proteinExistence type="predicted"/>
<gene>
    <name evidence="2" type="ORF">AVEN_169099_1</name>
    <name evidence="1" type="ORF">AVEN_60392_1</name>
</gene>
<sequence length="86" mass="9687">MRKGIECTKRIAECEFEEFETVSVESAVNEIVSLAKIMGLELDNHDIDELVEEHSQELTTEESCLHPAPPVTDVFFICVLESMGFP</sequence>
<comment type="caution">
    <text evidence="1">The sequence shown here is derived from an EMBL/GenBank/DDBJ whole genome shotgun (WGS) entry which is preliminary data.</text>
</comment>
<name>A0A4Y2G0A7_ARAVE</name>
<protein>
    <submittedName>
        <fullName evidence="1">Uncharacterized protein</fullName>
    </submittedName>
</protein>
<dbReference type="EMBL" id="BGPR01060381">
    <property type="protein sequence ID" value="GBO36251.1"/>
    <property type="molecule type" value="Genomic_DNA"/>
</dbReference>
<dbReference type="OrthoDB" id="7422307at2759"/>
<evidence type="ECO:0000313" key="2">
    <source>
        <dbReference type="EMBL" id="GBO36251.1"/>
    </source>
</evidence>
<dbReference type="Proteomes" id="UP000499080">
    <property type="component" value="Unassembled WGS sequence"/>
</dbReference>
<organism evidence="1 3">
    <name type="scientific">Araneus ventricosus</name>
    <name type="common">Orbweaver spider</name>
    <name type="synonym">Epeira ventricosa</name>
    <dbReference type="NCBI Taxonomy" id="182803"/>
    <lineage>
        <taxon>Eukaryota</taxon>
        <taxon>Metazoa</taxon>
        <taxon>Ecdysozoa</taxon>
        <taxon>Arthropoda</taxon>
        <taxon>Chelicerata</taxon>
        <taxon>Arachnida</taxon>
        <taxon>Araneae</taxon>
        <taxon>Araneomorphae</taxon>
        <taxon>Entelegynae</taxon>
        <taxon>Araneoidea</taxon>
        <taxon>Araneidae</taxon>
        <taxon>Araneus</taxon>
    </lineage>
</organism>